<name>A0A6N2K4Z5_SALVM</name>
<reference evidence="2" key="1">
    <citation type="submission" date="2019-03" db="EMBL/GenBank/DDBJ databases">
        <authorList>
            <person name="Mank J."/>
            <person name="Almeida P."/>
        </authorList>
    </citation>
    <scope>NUCLEOTIDE SEQUENCE</scope>
    <source>
        <strain evidence="2">78183</strain>
    </source>
</reference>
<evidence type="ECO:0008006" key="3">
    <source>
        <dbReference type="Google" id="ProtNLM"/>
    </source>
</evidence>
<sequence>MVRKETMLVAFTCLLVVASVAMCSNAAAAAPRLLASAHVNSPQGCRCCLVVGEPPKTSCAKSCCSNSAEVNCCIAT</sequence>
<keyword evidence="1" id="KW-0732">Signal</keyword>
<proteinExistence type="predicted"/>
<feature type="chain" id="PRO_5026741935" description="Bifunctional inhibitor/plant lipid transfer protein/seed storage helical domain-containing protein" evidence="1">
    <location>
        <begin position="30"/>
        <end position="76"/>
    </location>
</feature>
<gene>
    <name evidence="2" type="ORF">SVIM_LOCUS9784</name>
</gene>
<evidence type="ECO:0000256" key="1">
    <source>
        <dbReference type="SAM" id="SignalP"/>
    </source>
</evidence>
<protein>
    <recommendedName>
        <fullName evidence="3">Bifunctional inhibitor/plant lipid transfer protein/seed storage helical domain-containing protein</fullName>
    </recommendedName>
</protein>
<organism evidence="2">
    <name type="scientific">Salix viminalis</name>
    <name type="common">Common osier</name>
    <name type="synonym">Basket willow</name>
    <dbReference type="NCBI Taxonomy" id="40686"/>
    <lineage>
        <taxon>Eukaryota</taxon>
        <taxon>Viridiplantae</taxon>
        <taxon>Streptophyta</taxon>
        <taxon>Embryophyta</taxon>
        <taxon>Tracheophyta</taxon>
        <taxon>Spermatophyta</taxon>
        <taxon>Magnoliopsida</taxon>
        <taxon>eudicotyledons</taxon>
        <taxon>Gunneridae</taxon>
        <taxon>Pentapetalae</taxon>
        <taxon>rosids</taxon>
        <taxon>fabids</taxon>
        <taxon>Malpighiales</taxon>
        <taxon>Salicaceae</taxon>
        <taxon>Saliceae</taxon>
        <taxon>Salix</taxon>
    </lineage>
</organism>
<dbReference type="AlphaFoldDB" id="A0A6N2K4Z5"/>
<dbReference type="EMBL" id="CAADRP010000002">
    <property type="protein sequence ID" value="VFU20964.1"/>
    <property type="molecule type" value="Genomic_DNA"/>
</dbReference>
<feature type="signal peptide" evidence="1">
    <location>
        <begin position="1"/>
        <end position="29"/>
    </location>
</feature>
<evidence type="ECO:0000313" key="2">
    <source>
        <dbReference type="EMBL" id="VFU20964.1"/>
    </source>
</evidence>
<accession>A0A6N2K4Z5</accession>